<accession>A0A847S055</accession>
<dbReference type="Pfam" id="PF17804">
    <property type="entry name" value="TSP_NTD"/>
    <property type="match status" value="1"/>
</dbReference>
<dbReference type="AlphaFoldDB" id="A0A847S055"/>
<dbReference type="Pfam" id="PF11818">
    <property type="entry name" value="DUF3340"/>
    <property type="match status" value="1"/>
</dbReference>
<name>A0A847S055_9BACT</name>
<evidence type="ECO:0000256" key="4">
    <source>
        <dbReference type="ARBA" id="ARBA00022825"/>
    </source>
</evidence>
<dbReference type="NCBIfam" id="TIGR00225">
    <property type="entry name" value="prc"/>
    <property type="match status" value="1"/>
</dbReference>
<keyword evidence="9" id="KW-1185">Reference proteome</keyword>
<keyword evidence="6" id="KW-0732">Signal</keyword>
<dbReference type="RefSeq" id="WP_168873639.1">
    <property type="nucleotide sequence ID" value="NZ_JABAIA010000003.1"/>
</dbReference>
<dbReference type="Gene3D" id="2.30.42.10">
    <property type="match status" value="1"/>
</dbReference>
<dbReference type="Gene3D" id="3.90.226.10">
    <property type="entry name" value="2-enoyl-CoA Hydratase, Chain A, domain 1"/>
    <property type="match status" value="1"/>
</dbReference>
<dbReference type="Pfam" id="PF03572">
    <property type="entry name" value="Peptidase_S41"/>
    <property type="match status" value="1"/>
</dbReference>
<keyword evidence="4 5" id="KW-0720">Serine protease</keyword>
<dbReference type="PANTHER" id="PTHR32060">
    <property type="entry name" value="TAIL-SPECIFIC PROTEASE"/>
    <property type="match status" value="1"/>
</dbReference>
<dbReference type="Pfam" id="PF00595">
    <property type="entry name" value="PDZ"/>
    <property type="match status" value="1"/>
</dbReference>
<dbReference type="InterPro" id="IPR020992">
    <property type="entry name" value="Tail_Prtase_C"/>
</dbReference>
<evidence type="ECO:0000256" key="5">
    <source>
        <dbReference type="RuleBase" id="RU004404"/>
    </source>
</evidence>
<feature type="domain" description="PDZ" evidence="7">
    <location>
        <begin position="243"/>
        <end position="317"/>
    </location>
</feature>
<dbReference type="SUPFAM" id="SSF52096">
    <property type="entry name" value="ClpP/crotonase"/>
    <property type="match status" value="1"/>
</dbReference>
<evidence type="ECO:0000313" key="9">
    <source>
        <dbReference type="Proteomes" id="UP000570474"/>
    </source>
</evidence>
<comment type="similarity">
    <text evidence="1 5">Belongs to the peptidase S41A family.</text>
</comment>
<dbReference type="InterPro" id="IPR001478">
    <property type="entry name" value="PDZ"/>
</dbReference>
<dbReference type="CDD" id="cd06782">
    <property type="entry name" value="cpPDZ_CPP-like"/>
    <property type="match status" value="1"/>
</dbReference>
<dbReference type="InterPro" id="IPR029045">
    <property type="entry name" value="ClpP/crotonase-like_dom_sf"/>
</dbReference>
<dbReference type="InterPro" id="IPR040573">
    <property type="entry name" value="TSP_N"/>
</dbReference>
<evidence type="ECO:0000256" key="3">
    <source>
        <dbReference type="ARBA" id="ARBA00022801"/>
    </source>
</evidence>
<evidence type="ECO:0000259" key="7">
    <source>
        <dbReference type="PROSITE" id="PS50106"/>
    </source>
</evidence>
<dbReference type="CDD" id="cd07560">
    <property type="entry name" value="Peptidase_S41_CPP"/>
    <property type="match status" value="1"/>
</dbReference>
<sequence length="703" mass="78353">MKLLSRKNNPWLLMACALSASYTAHAQAPADTAAWPAYRKDVIAAVFNKINKSHFAPRQLDDAYAAEVWKRYIATLDPNRCIFLQEDIQQLSAFQSTIDDEIKSSGTGFFDAAMAIYTQRIHEVQALCEQTLAKPFDFTVKETVLAERKNAPYPAGKKEQADLWRKLLKYHTLRNYMEMQDSAAKGKPDAALEAKAREKVGKWYADFFRQNTRGQAVNDKFFQYIGDAAMEVDPHTMYTAPQALTLNDMLNKRYFGLGIELGVKEADFFVKRMLPGGSAYRSGEVKENDLILAISDHQGQMKDIAGVPPTEVAAMIRGEKGTPVKLRLKQPGAQPRNVTVTREEIIDKENRAKSAVIERDGKRFGYIWLPVFYTDDTPTKQNGACNDVAREVEKLKQEEVEGIVMDLRGNGGGALDEVVRMGYCFVPEGPMSWLRGKDKVDRYNSPATPPLYDGPLTVLVDEGSASASEIFAAAMQDRKRALVIGTSSTFGKGTAQTNINLGKMGDPAKGTADISYGSMRLTVQKFYRVTGESTQLKGVRPDIVLQDRVSRESVMEKDYSSAMVCDTMKLLPFTPETFTFDFNKVVETARKRVAKESAFATVAAGAQQLEQLNSRAVALDLPSFYQRYTQTARLEQQIKDAKQGSGENILRVTLPIDRSVHPSLLKADNSPATTEFLRKTAKDIYLAETVKIMEDMVGNKISQ</sequence>
<dbReference type="GO" id="GO:0008236">
    <property type="term" value="F:serine-type peptidase activity"/>
    <property type="evidence" value="ECO:0007669"/>
    <property type="project" value="UniProtKB-KW"/>
</dbReference>
<dbReference type="Proteomes" id="UP000570474">
    <property type="component" value="Unassembled WGS sequence"/>
</dbReference>
<proteinExistence type="inferred from homology"/>
<organism evidence="8 9">
    <name type="scientific">Chitinophaga varians</name>
    <dbReference type="NCBI Taxonomy" id="2202339"/>
    <lineage>
        <taxon>Bacteria</taxon>
        <taxon>Pseudomonadati</taxon>
        <taxon>Bacteroidota</taxon>
        <taxon>Chitinophagia</taxon>
        <taxon>Chitinophagales</taxon>
        <taxon>Chitinophagaceae</taxon>
        <taxon>Chitinophaga</taxon>
    </lineage>
</organism>
<dbReference type="InterPro" id="IPR004447">
    <property type="entry name" value="Peptidase_S41A"/>
</dbReference>
<dbReference type="GO" id="GO:0030288">
    <property type="term" value="C:outer membrane-bounded periplasmic space"/>
    <property type="evidence" value="ECO:0007669"/>
    <property type="project" value="TreeGrafter"/>
</dbReference>
<evidence type="ECO:0000256" key="1">
    <source>
        <dbReference type="ARBA" id="ARBA00009179"/>
    </source>
</evidence>
<protein>
    <submittedName>
        <fullName evidence="8">Carboxy terminal-processing peptidase</fullName>
    </submittedName>
</protein>
<evidence type="ECO:0000256" key="2">
    <source>
        <dbReference type="ARBA" id="ARBA00022670"/>
    </source>
</evidence>
<dbReference type="PANTHER" id="PTHR32060:SF22">
    <property type="entry name" value="CARBOXYL-TERMINAL-PROCESSING PEPTIDASE 3, CHLOROPLASTIC"/>
    <property type="match status" value="1"/>
</dbReference>
<feature type="chain" id="PRO_5032623298" evidence="6">
    <location>
        <begin position="27"/>
        <end position="703"/>
    </location>
</feature>
<evidence type="ECO:0000256" key="6">
    <source>
        <dbReference type="SAM" id="SignalP"/>
    </source>
</evidence>
<dbReference type="SMART" id="SM00228">
    <property type="entry name" value="PDZ"/>
    <property type="match status" value="1"/>
</dbReference>
<dbReference type="EMBL" id="JABAIA010000003">
    <property type="protein sequence ID" value="NLR67694.1"/>
    <property type="molecule type" value="Genomic_DNA"/>
</dbReference>
<keyword evidence="2 5" id="KW-0645">Protease</keyword>
<feature type="signal peptide" evidence="6">
    <location>
        <begin position="1"/>
        <end position="26"/>
    </location>
</feature>
<reference evidence="8 9" key="1">
    <citation type="submission" date="2020-04" db="EMBL/GenBank/DDBJ databases">
        <authorList>
            <person name="Yin C."/>
        </authorList>
    </citation>
    <scope>NUCLEOTIDE SEQUENCE [LARGE SCALE GENOMIC DNA]</scope>
    <source>
        <strain evidence="8 9">Ae27</strain>
    </source>
</reference>
<dbReference type="SUPFAM" id="SSF50156">
    <property type="entry name" value="PDZ domain-like"/>
    <property type="match status" value="1"/>
</dbReference>
<comment type="caution">
    <text evidence="8">The sequence shown here is derived from an EMBL/GenBank/DDBJ whole genome shotgun (WGS) entry which is preliminary data.</text>
</comment>
<dbReference type="InterPro" id="IPR005151">
    <property type="entry name" value="Tail-specific_protease"/>
</dbReference>
<dbReference type="PROSITE" id="PS50106">
    <property type="entry name" value="PDZ"/>
    <property type="match status" value="1"/>
</dbReference>
<gene>
    <name evidence="8" type="ORF">HGH92_25545</name>
</gene>
<evidence type="ECO:0000313" key="8">
    <source>
        <dbReference type="EMBL" id="NLR67694.1"/>
    </source>
</evidence>
<dbReference type="GO" id="GO:0004175">
    <property type="term" value="F:endopeptidase activity"/>
    <property type="evidence" value="ECO:0007669"/>
    <property type="project" value="TreeGrafter"/>
</dbReference>
<keyword evidence="3 5" id="KW-0378">Hydrolase</keyword>
<dbReference type="InterPro" id="IPR036034">
    <property type="entry name" value="PDZ_sf"/>
</dbReference>
<dbReference type="GO" id="GO:0007165">
    <property type="term" value="P:signal transduction"/>
    <property type="evidence" value="ECO:0007669"/>
    <property type="project" value="TreeGrafter"/>
</dbReference>
<dbReference type="GO" id="GO:0006508">
    <property type="term" value="P:proteolysis"/>
    <property type="evidence" value="ECO:0007669"/>
    <property type="project" value="UniProtKB-KW"/>
</dbReference>
<dbReference type="SMART" id="SM00245">
    <property type="entry name" value="TSPc"/>
    <property type="match status" value="1"/>
</dbReference>